<dbReference type="AlphaFoldDB" id="A0AAJ7BZT2"/>
<keyword evidence="2" id="KW-1185">Reference proteome</keyword>
<accession>A0AAJ7BZT2</accession>
<feature type="region of interest" description="Disordered" evidence="1">
    <location>
        <begin position="58"/>
        <end position="78"/>
    </location>
</feature>
<proteinExistence type="predicted"/>
<dbReference type="GeneID" id="107269235"/>
<evidence type="ECO:0000313" key="2">
    <source>
        <dbReference type="Proteomes" id="UP000694920"/>
    </source>
</evidence>
<dbReference type="KEGG" id="ccin:107269235"/>
<organism evidence="2 3">
    <name type="scientific">Cephus cinctus</name>
    <name type="common">Wheat stem sawfly</name>
    <dbReference type="NCBI Taxonomy" id="211228"/>
    <lineage>
        <taxon>Eukaryota</taxon>
        <taxon>Metazoa</taxon>
        <taxon>Ecdysozoa</taxon>
        <taxon>Arthropoda</taxon>
        <taxon>Hexapoda</taxon>
        <taxon>Insecta</taxon>
        <taxon>Pterygota</taxon>
        <taxon>Neoptera</taxon>
        <taxon>Endopterygota</taxon>
        <taxon>Hymenoptera</taxon>
        <taxon>Cephoidea</taxon>
        <taxon>Cephidae</taxon>
        <taxon>Cephus</taxon>
    </lineage>
</organism>
<sequence>MSIFHEKRLRFRLGLTKLRLNLKPEPPVFLLHIHGVSDDRLSAKTQLKPEASSRKLKIRKLLDDDRSQQDKKGTPHSCSVSCSMFQVYTDALCWSMNSQGR</sequence>
<evidence type="ECO:0000256" key="1">
    <source>
        <dbReference type="SAM" id="MobiDB-lite"/>
    </source>
</evidence>
<protein>
    <submittedName>
        <fullName evidence="3">Uncharacterized protein LOC107269235 isoform X1</fullName>
    </submittedName>
</protein>
<reference evidence="3" key="1">
    <citation type="submission" date="2025-08" db="UniProtKB">
        <authorList>
            <consortium name="RefSeq"/>
        </authorList>
    </citation>
    <scope>IDENTIFICATION</scope>
</reference>
<dbReference type="RefSeq" id="XP_015598349.1">
    <property type="nucleotide sequence ID" value="XM_015742863.2"/>
</dbReference>
<feature type="compositionally biased region" description="Basic and acidic residues" evidence="1">
    <location>
        <begin position="60"/>
        <end position="73"/>
    </location>
</feature>
<dbReference type="Proteomes" id="UP000694920">
    <property type="component" value="Unplaced"/>
</dbReference>
<gene>
    <name evidence="3" type="primary">LOC107269235</name>
</gene>
<evidence type="ECO:0000313" key="3">
    <source>
        <dbReference type="RefSeq" id="XP_015598349.1"/>
    </source>
</evidence>
<name>A0AAJ7BZT2_CEPCN</name>